<reference evidence="1" key="2">
    <citation type="submission" date="2025-09" db="UniProtKB">
        <authorList>
            <consortium name="EnsemblPlants"/>
        </authorList>
    </citation>
    <scope>IDENTIFICATION</scope>
</reference>
<evidence type="ECO:0000313" key="1">
    <source>
        <dbReference type="EnsemblPlants" id="AVESA.00010b.r2.6CG1116900.1.CDS.1"/>
    </source>
</evidence>
<keyword evidence="2" id="KW-1185">Reference proteome</keyword>
<protein>
    <submittedName>
        <fullName evidence="1">Uncharacterized protein</fullName>
    </submittedName>
</protein>
<sequence length="239" mass="26509">MAWSIVAERDGLAVEKPPENTRCHADLKGWLLDVIGRSSSEQNTWMLMLLYNLWLVRNDAREPGKMEDPRITVRRTAAAIEEWHNLQPLGQAATMPVEHWTVPDTGWCKVNADGAFRKEDFNGGGGVVLRDHHGGFLAGACRFFPYVADLEGAELLACRESLLLARECQVPKIILKTDCQSVRSKLMSAALDRSVHGAIVEEMKELLSSFRESSVSAVRRSANGTAHILAKEGCDNKLI</sequence>
<proteinExistence type="predicted"/>
<dbReference type="EnsemblPlants" id="AVESA.00010b.r2.6CG1116900.1">
    <property type="protein sequence ID" value="AVESA.00010b.r2.6CG1116900.1.CDS.1"/>
    <property type="gene ID" value="AVESA.00010b.r2.6CG1116900"/>
</dbReference>
<name>A0ACD5Z754_AVESA</name>
<dbReference type="Proteomes" id="UP001732700">
    <property type="component" value="Chromosome 6C"/>
</dbReference>
<evidence type="ECO:0000313" key="2">
    <source>
        <dbReference type="Proteomes" id="UP001732700"/>
    </source>
</evidence>
<organism evidence="1 2">
    <name type="scientific">Avena sativa</name>
    <name type="common">Oat</name>
    <dbReference type="NCBI Taxonomy" id="4498"/>
    <lineage>
        <taxon>Eukaryota</taxon>
        <taxon>Viridiplantae</taxon>
        <taxon>Streptophyta</taxon>
        <taxon>Embryophyta</taxon>
        <taxon>Tracheophyta</taxon>
        <taxon>Spermatophyta</taxon>
        <taxon>Magnoliopsida</taxon>
        <taxon>Liliopsida</taxon>
        <taxon>Poales</taxon>
        <taxon>Poaceae</taxon>
        <taxon>BOP clade</taxon>
        <taxon>Pooideae</taxon>
        <taxon>Poodae</taxon>
        <taxon>Poeae</taxon>
        <taxon>Poeae Chloroplast Group 1 (Aveneae type)</taxon>
        <taxon>Aveninae</taxon>
        <taxon>Avena</taxon>
    </lineage>
</organism>
<reference evidence="1" key="1">
    <citation type="submission" date="2021-05" db="EMBL/GenBank/DDBJ databases">
        <authorList>
            <person name="Scholz U."/>
            <person name="Mascher M."/>
            <person name="Fiebig A."/>
        </authorList>
    </citation>
    <scope>NUCLEOTIDE SEQUENCE [LARGE SCALE GENOMIC DNA]</scope>
</reference>
<accession>A0ACD5Z754</accession>